<proteinExistence type="predicted"/>
<keyword evidence="1" id="KW-1133">Transmembrane helix</keyword>
<reference evidence="3" key="1">
    <citation type="journal article" date="2019" name="Int. J. Syst. Evol. Microbiol.">
        <title>The Global Catalogue of Microorganisms (GCM) 10K type strain sequencing project: providing services to taxonomists for standard genome sequencing and annotation.</title>
        <authorList>
            <consortium name="The Broad Institute Genomics Platform"/>
            <consortium name="The Broad Institute Genome Sequencing Center for Infectious Disease"/>
            <person name="Wu L."/>
            <person name="Ma J."/>
        </authorList>
    </citation>
    <scope>NUCLEOTIDE SEQUENCE [LARGE SCALE GENOMIC DNA]</scope>
    <source>
        <strain evidence="3">CGMCC 4.7304</strain>
    </source>
</reference>
<gene>
    <name evidence="2" type="ORF">ACFP1Z_30930</name>
</gene>
<dbReference type="EMBL" id="JBHSPB010000030">
    <property type="protein sequence ID" value="MFC5724577.1"/>
    <property type="molecule type" value="Genomic_DNA"/>
</dbReference>
<accession>A0ABW0Z8W9</accession>
<feature type="transmembrane region" description="Helical" evidence="1">
    <location>
        <begin position="25"/>
        <end position="47"/>
    </location>
</feature>
<feature type="transmembrane region" description="Helical" evidence="1">
    <location>
        <begin position="83"/>
        <end position="101"/>
    </location>
</feature>
<evidence type="ECO:0000313" key="2">
    <source>
        <dbReference type="EMBL" id="MFC5724577.1"/>
    </source>
</evidence>
<name>A0ABW0Z8W9_9ACTN</name>
<comment type="caution">
    <text evidence="2">The sequence shown here is derived from an EMBL/GenBank/DDBJ whole genome shotgun (WGS) entry which is preliminary data.</text>
</comment>
<protein>
    <submittedName>
        <fullName evidence="2">Uncharacterized protein</fullName>
    </submittedName>
</protein>
<evidence type="ECO:0000313" key="3">
    <source>
        <dbReference type="Proteomes" id="UP001596083"/>
    </source>
</evidence>
<keyword evidence="1" id="KW-0812">Transmembrane</keyword>
<organism evidence="2 3">
    <name type="scientific">Streptomyces gamaensis</name>
    <dbReference type="NCBI Taxonomy" id="1763542"/>
    <lineage>
        <taxon>Bacteria</taxon>
        <taxon>Bacillati</taxon>
        <taxon>Actinomycetota</taxon>
        <taxon>Actinomycetes</taxon>
        <taxon>Kitasatosporales</taxon>
        <taxon>Streptomycetaceae</taxon>
        <taxon>Streptomyces</taxon>
    </lineage>
</organism>
<dbReference type="RefSeq" id="WP_390321038.1">
    <property type="nucleotide sequence ID" value="NZ_JBHSPB010000030.1"/>
</dbReference>
<sequence length="150" mass="16153">MARPPWAAAGPPVLSLPEHTMRLDAIPVAVLYATTAAAVAIHCLAWVAPIPTRKLKIEAGLWFIPALALLLVVGSLRGYSQQVTLALGTVGFLALGLTGLIHRKEVAEKSKSWRSAKDITETSMSKWAILTLVLLMGGGFAFLLLFFEDF</sequence>
<keyword evidence="1" id="KW-0472">Membrane</keyword>
<feature type="transmembrane region" description="Helical" evidence="1">
    <location>
        <begin position="59"/>
        <end position="77"/>
    </location>
</feature>
<dbReference type="Proteomes" id="UP001596083">
    <property type="component" value="Unassembled WGS sequence"/>
</dbReference>
<feature type="transmembrane region" description="Helical" evidence="1">
    <location>
        <begin position="127"/>
        <end position="147"/>
    </location>
</feature>
<keyword evidence="3" id="KW-1185">Reference proteome</keyword>
<evidence type="ECO:0000256" key="1">
    <source>
        <dbReference type="SAM" id="Phobius"/>
    </source>
</evidence>